<evidence type="ECO:0000313" key="10">
    <source>
        <dbReference type="Proteomes" id="UP000016931"/>
    </source>
</evidence>
<dbReference type="AlphaFoldDB" id="M3C7B9"/>
<organism evidence="9 10">
    <name type="scientific">Sphaerulina musiva (strain SO2202)</name>
    <name type="common">Poplar stem canker fungus</name>
    <name type="synonym">Septoria musiva</name>
    <dbReference type="NCBI Taxonomy" id="692275"/>
    <lineage>
        <taxon>Eukaryota</taxon>
        <taxon>Fungi</taxon>
        <taxon>Dikarya</taxon>
        <taxon>Ascomycota</taxon>
        <taxon>Pezizomycotina</taxon>
        <taxon>Dothideomycetes</taxon>
        <taxon>Dothideomycetidae</taxon>
        <taxon>Mycosphaerellales</taxon>
        <taxon>Mycosphaerellaceae</taxon>
        <taxon>Sphaerulina</taxon>
    </lineage>
</organism>
<dbReference type="PANTHER" id="PTHR13321:SF2">
    <property type="entry name" value="MEDIATOR OF RNA POLYMERASE II TRANSCRIPTION SUBUNIT 18"/>
    <property type="match status" value="1"/>
</dbReference>
<keyword evidence="6 8" id="KW-0539">Nucleus</keyword>
<dbReference type="eggNOG" id="ENOG502S7EN">
    <property type="taxonomic scope" value="Eukaryota"/>
</dbReference>
<gene>
    <name evidence="8" type="primary">MED18</name>
    <name evidence="9" type="ORF">SEPMUDRAFT_147801</name>
</gene>
<dbReference type="InterPro" id="IPR019095">
    <property type="entry name" value="Mediator_Med18"/>
</dbReference>
<comment type="subunit">
    <text evidence="8">Component of the Mediator complex.</text>
</comment>
<evidence type="ECO:0000256" key="7">
    <source>
        <dbReference type="ARBA" id="ARBA00032012"/>
    </source>
</evidence>
<keyword evidence="5 8" id="KW-0804">Transcription</keyword>
<evidence type="ECO:0000256" key="4">
    <source>
        <dbReference type="ARBA" id="ARBA00023015"/>
    </source>
</evidence>
<evidence type="ECO:0000313" key="9">
    <source>
        <dbReference type="EMBL" id="EMF16161.1"/>
    </source>
</evidence>
<evidence type="ECO:0000256" key="3">
    <source>
        <dbReference type="ARBA" id="ARBA00019612"/>
    </source>
</evidence>
<evidence type="ECO:0000256" key="6">
    <source>
        <dbReference type="ARBA" id="ARBA00023242"/>
    </source>
</evidence>
<dbReference type="GO" id="GO:0003712">
    <property type="term" value="F:transcription coregulator activity"/>
    <property type="evidence" value="ECO:0007669"/>
    <property type="project" value="InterPro"/>
</dbReference>
<dbReference type="Gene3D" id="2.40.320.10">
    <property type="entry name" value="Hypothetical Protein Pfu-838710-001"/>
    <property type="match status" value="1"/>
</dbReference>
<dbReference type="Pfam" id="PF09637">
    <property type="entry name" value="Med18"/>
    <property type="match status" value="1"/>
</dbReference>
<evidence type="ECO:0000256" key="8">
    <source>
        <dbReference type="RuleBase" id="RU364150"/>
    </source>
</evidence>
<dbReference type="OrthoDB" id="5348092at2759"/>
<dbReference type="STRING" id="692275.M3C7B9"/>
<evidence type="ECO:0000256" key="5">
    <source>
        <dbReference type="ARBA" id="ARBA00023163"/>
    </source>
</evidence>
<dbReference type="GO" id="GO:0006369">
    <property type="term" value="P:termination of RNA polymerase II transcription"/>
    <property type="evidence" value="ECO:0007669"/>
    <property type="project" value="TreeGrafter"/>
</dbReference>
<comment type="similarity">
    <text evidence="2 8">Belongs to the Mediator complex subunit 18 family.</text>
</comment>
<reference evidence="9 10" key="1">
    <citation type="journal article" date="2012" name="PLoS Pathog.">
        <title>Diverse lifestyles and strategies of plant pathogenesis encoded in the genomes of eighteen Dothideomycetes fungi.</title>
        <authorList>
            <person name="Ohm R.A."/>
            <person name="Feau N."/>
            <person name="Henrissat B."/>
            <person name="Schoch C.L."/>
            <person name="Horwitz B.A."/>
            <person name="Barry K.W."/>
            <person name="Condon B.J."/>
            <person name="Copeland A.C."/>
            <person name="Dhillon B."/>
            <person name="Glaser F."/>
            <person name="Hesse C.N."/>
            <person name="Kosti I."/>
            <person name="LaButti K."/>
            <person name="Lindquist E.A."/>
            <person name="Lucas S."/>
            <person name="Salamov A.A."/>
            <person name="Bradshaw R.E."/>
            <person name="Ciuffetti L."/>
            <person name="Hamelin R.C."/>
            <person name="Kema G.H.J."/>
            <person name="Lawrence C."/>
            <person name="Scott J.A."/>
            <person name="Spatafora J.W."/>
            <person name="Turgeon B.G."/>
            <person name="de Wit P.J.G.M."/>
            <person name="Zhong S."/>
            <person name="Goodwin S.B."/>
            <person name="Grigoriev I.V."/>
        </authorList>
    </citation>
    <scope>NUCLEOTIDE SEQUENCE [LARGE SCALE GENOMIC DNA]</scope>
    <source>
        <strain evidence="9 10">SO2202</strain>
    </source>
</reference>
<keyword evidence="4 8" id="KW-0805">Transcription regulation</keyword>
<name>M3C7B9_SPHMS</name>
<comment type="function">
    <text evidence="8">Component of the Mediator complex, a coactivator involved in the regulated transcription of nearly all RNA polymerase II-dependent genes. Mediator functions as a bridge to convey information from gene-specific regulatory proteins to the basal RNA polymerase II transcription machinery. Mediator is recruited to promoters by direct interactions with regulatory proteins and serves as a scaffold for the assembly of a functional preinitiation complex with RNA polymerase II and the general transcription factors.</text>
</comment>
<keyword evidence="10" id="KW-1185">Reference proteome</keyword>
<dbReference type="GO" id="GO:0016592">
    <property type="term" value="C:mediator complex"/>
    <property type="evidence" value="ECO:0007669"/>
    <property type="project" value="InterPro"/>
</dbReference>
<dbReference type="OMA" id="PVHQHHE"/>
<dbReference type="Proteomes" id="UP000016931">
    <property type="component" value="Unassembled WGS sequence"/>
</dbReference>
<dbReference type="RefSeq" id="XP_016764282.1">
    <property type="nucleotide sequence ID" value="XM_016904533.1"/>
</dbReference>
<keyword evidence="8" id="KW-0010">Activator</keyword>
<dbReference type="GeneID" id="27901670"/>
<dbReference type="PANTHER" id="PTHR13321">
    <property type="entry name" value="MEDIATOR OF RNA POLYMERASE II TRANSCRIPTION, SUBUNIT 18"/>
    <property type="match status" value="1"/>
</dbReference>
<accession>M3C7B9</accession>
<sequence length="238" mass="26140">MSGGAIREYLLFSQIPHARREQVLGILAGITGNQPTAFTQQVVIYAQLTAPDTAASKKTKPTVAQPLSYHKLVRDYDVQNDSAVNIQPWAFRAEAVPEPGLTAHISRSVMEHSATEVDLARLKSPAYKLKRQYLQSGYFFVNNNVVIRVLRLHGSLQSDLTEDPTDLPPPTPSHHKLIDASGSWMIEAYVKVGDPANASLCEQAVKELAAFRSTTEGSLDFIVPNRFSLDTRVKNAAG</sequence>
<dbReference type="EMBL" id="KB456261">
    <property type="protein sequence ID" value="EMF16161.1"/>
    <property type="molecule type" value="Genomic_DNA"/>
</dbReference>
<evidence type="ECO:0000256" key="2">
    <source>
        <dbReference type="ARBA" id="ARBA00009814"/>
    </source>
</evidence>
<dbReference type="HOGENOM" id="CLU_084516_0_0_1"/>
<dbReference type="GO" id="GO:0070847">
    <property type="term" value="C:core mediator complex"/>
    <property type="evidence" value="ECO:0007669"/>
    <property type="project" value="TreeGrafter"/>
</dbReference>
<protein>
    <recommendedName>
        <fullName evidence="3 8">Mediator of RNA polymerase II transcription subunit 18</fullName>
    </recommendedName>
    <alternativeName>
        <fullName evidence="7 8">Mediator complex subunit 18</fullName>
    </alternativeName>
</protein>
<evidence type="ECO:0000256" key="1">
    <source>
        <dbReference type="ARBA" id="ARBA00004123"/>
    </source>
</evidence>
<dbReference type="GO" id="GO:0006357">
    <property type="term" value="P:regulation of transcription by RNA polymerase II"/>
    <property type="evidence" value="ECO:0007669"/>
    <property type="project" value="InterPro"/>
</dbReference>
<proteinExistence type="inferred from homology"/>
<comment type="subcellular location">
    <subcellularLocation>
        <location evidence="1 8">Nucleus</location>
    </subcellularLocation>
</comment>